<dbReference type="NCBIfam" id="TIGR03223">
    <property type="entry name" value="Phn_opern_protn"/>
    <property type="match status" value="1"/>
</dbReference>
<dbReference type="Pfam" id="PF06299">
    <property type="entry name" value="DUF1045"/>
    <property type="match status" value="1"/>
</dbReference>
<protein>
    <submittedName>
        <fullName evidence="1">Phosphonate metabolism protein</fullName>
    </submittedName>
</protein>
<dbReference type="AlphaFoldDB" id="A0A2T4JHC7"/>
<reference evidence="1 2" key="1">
    <citation type="submission" date="2018-03" db="EMBL/GenBank/DDBJ databases">
        <title>Rhodobacter veldkampii.</title>
        <authorList>
            <person name="Meyer T.E."/>
            <person name="Miller S."/>
            <person name="Lodha T."/>
            <person name="Gandham S."/>
            <person name="Chintalapati S."/>
            <person name="Chintalapati V.R."/>
        </authorList>
    </citation>
    <scope>NUCLEOTIDE SEQUENCE [LARGE SCALE GENOMIC DNA]</scope>
    <source>
        <strain evidence="1 2">DSM 11550</strain>
    </source>
</reference>
<name>A0A2T4JHC7_9RHOB</name>
<evidence type="ECO:0000313" key="1">
    <source>
        <dbReference type="EMBL" id="PTE17325.1"/>
    </source>
</evidence>
<dbReference type="InterPro" id="IPR009389">
    <property type="entry name" value="DUF1045"/>
</dbReference>
<evidence type="ECO:0000313" key="2">
    <source>
        <dbReference type="Proteomes" id="UP000241899"/>
    </source>
</evidence>
<dbReference type="OrthoDB" id="4954742at2"/>
<organism evidence="1 2">
    <name type="scientific">Phaeovulum veldkampii DSM 11550</name>
    <dbReference type="NCBI Taxonomy" id="1185920"/>
    <lineage>
        <taxon>Bacteria</taxon>
        <taxon>Pseudomonadati</taxon>
        <taxon>Pseudomonadota</taxon>
        <taxon>Alphaproteobacteria</taxon>
        <taxon>Rhodobacterales</taxon>
        <taxon>Paracoccaceae</taxon>
        <taxon>Phaeovulum</taxon>
    </lineage>
</organism>
<accession>A0A2T4JHC7</accession>
<dbReference type="PIRSF" id="PIRSF033328">
    <property type="entry name" value="Phest_Mll4975"/>
    <property type="match status" value="1"/>
</dbReference>
<dbReference type="Proteomes" id="UP000241899">
    <property type="component" value="Unassembled WGS sequence"/>
</dbReference>
<comment type="caution">
    <text evidence="1">The sequence shown here is derived from an EMBL/GenBank/DDBJ whole genome shotgun (WGS) entry which is preliminary data.</text>
</comment>
<gene>
    <name evidence="1" type="ORF">C5F46_10025</name>
</gene>
<keyword evidence="2" id="KW-1185">Reference proteome</keyword>
<sequence>MTDFLRYAVYWCPPAGSGLARFGAGWLGWDIETGQTAPHPDLGPLPRPVAEITQTPRHYGLHATLKAPFRLAPGATRAALATALDDLAGQLAPVTLPGLRLARMGGFVALVPEAEHAPALQALAGAVVRELDPLRAALTEAEIARRAPERLTAPEHANLLRWGYPYVFDHFRFHVTLSGSLPLTEAEALRSALTPHLAPLLPRPFPLTELCLCGEDAAGRFHLIRRAALRG</sequence>
<dbReference type="EMBL" id="PZKF01000020">
    <property type="protein sequence ID" value="PTE17325.1"/>
    <property type="molecule type" value="Genomic_DNA"/>
</dbReference>
<proteinExistence type="predicted"/>
<dbReference type="RefSeq" id="WP_107325211.1">
    <property type="nucleotide sequence ID" value="NZ_NHSP01000029.1"/>
</dbReference>
<dbReference type="Gene3D" id="3.90.1140.10">
    <property type="entry name" value="Cyclic phosphodiesterase"/>
    <property type="match status" value="1"/>
</dbReference>